<comment type="caution">
    <text evidence="6">The sequence shown here is derived from an EMBL/GenBank/DDBJ whole genome shotgun (WGS) entry which is preliminary data.</text>
</comment>
<dbReference type="PANTHER" id="PTHR42978:SF6">
    <property type="entry name" value="QUORUM-QUENCHING LACTONASE YTNP-RELATED"/>
    <property type="match status" value="1"/>
</dbReference>
<dbReference type="InterPro" id="IPR051013">
    <property type="entry name" value="MBL_superfamily_lactonases"/>
</dbReference>
<keyword evidence="2" id="KW-0479">Metal-binding</keyword>
<comment type="similarity">
    <text evidence="1">Belongs to the metallo-beta-lactamase superfamily.</text>
</comment>
<dbReference type="CDD" id="cd07728">
    <property type="entry name" value="YtnP-like_MBL-fold"/>
    <property type="match status" value="1"/>
</dbReference>
<protein>
    <recommendedName>
        <fullName evidence="5">Metallo-beta-lactamase domain-containing protein</fullName>
    </recommendedName>
</protein>
<feature type="domain" description="Metallo-beta-lactamase" evidence="5">
    <location>
        <begin position="47"/>
        <end position="252"/>
    </location>
</feature>
<keyword evidence="7" id="KW-1185">Reference proteome</keyword>
<sequence>MKLGKFKIHDLNGGMTHMDGGTMFGPVPKPLWDRKIPANEKNQVPMSVSPILVQTEEHNILIDTGLGEGKLTEKQKRNFGVENEGLIEEGLQKLGLTSEDIDIVLMTHMHYDHASGLSDVEGHAKFPNAVHYIQQDEWHEFLAPNLRSKATYWPELNLGDYQKHLILFENEIEVVPGVHMYHTGGHSFGHSIITIESDGEKAVHMADIFPSHAHMNPLWVTSYDDYPMQSIREKERWLPWLIMQDYWFLFYHDASYFALKFDKEDHSIKAEIKRNQ</sequence>
<dbReference type="RefSeq" id="WP_023015986.1">
    <property type="nucleotide sequence ID" value="NZ_AXDY01000010.1"/>
</dbReference>
<dbReference type="SUPFAM" id="SSF56281">
    <property type="entry name" value="Metallo-hydrolase/oxidoreductase"/>
    <property type="match status" value="1"/>
</dbReference>
<evidence type="ECO:0000256" key="3">
    <source>
        <dbReference type="ARBA" id="ARBA00022801"/>
    </source>
</evidence>
<dbReference type="Proteomes" id="UP000017131">
    <property type="component" value="Unassembled WGS sequence"/>
</dbReference>
<dbReference type="EMBL" id="AXDY01000010">
    <property type="protein sequence ID" value="ERS92740.1"/>
    <property type="molecule type" value="Genomic_DNA"/>
</dbReference>
<evidence type="ECO:0000313" key="6">
    <source>
        <dbReference type="EMBL" id="ERS92740.1"/>
    </source>
</evidence>
<proteinExistence type="inferred from homology"/>
<dbReference type="SMART" id="SM00849">
    <property type="entry name" value="Lactamase_B"/>
    <property type="match status" value="1"/>
</dbReference>
<dbReference type="InterPro" id="IPR036866">
    <property type="entry name" value="RibonucZ/Hydroxyglut_hydro"/>
</dbReference>
<organism evidence="6 7">
    <name type="scientific">Staphylococcus simulans UMC-CNS-990</name>
    <dbReference type="NCBI Taxonomy" id="1405498"/>
    <lineage>
        <taxon>Bacteria</taxon>
        <taxon>Bacillati</taxon>
        <taxon>Bacillota</taxon>
        <taxon>Bacilli</taxon>
        <taxon>Bacillales</taxon>
        <taxon>Staphylococcaceae</taxon>
        <taxon>Staphylococcus</taxon>
    </lineage>
</organism>
<gene>
    <name evidence="6" type="ORF">SSIM_10565</name>
</gene>
<evidence type="ECO:0000256" key="4">
    <source>
        <dbReference type="ARBA" id="ARBA00022833"/>
    </source>
</evidence>
<name>A0ABN0PAY6_STASI</name>
<evidence type="ECO:0000256" key="1">
    <source>
        <dbReference type="ARBA" id="ARBA00007749"/>
    </source>
</evidence>
<keyword evidence="3" id="KW-0378">Hydrolase</keyword>
<keyword evidence="4" id="KW-0862">Zinc</keyword>
<dbReference type="InterPro" id="IPR001279">
    <property type="entry name" value="Metallo-B-lactamas"/>
</dbReference>
<evidence type="ECO:0000256" key="2">
    <source>
        <dbReference type="ARBA" id="ARBA00022723"/>
    </source>
</evidence>
<dbReference type="Pfam" id="PF00753">
    <property type="entry name" value="Lactamase_B"/>
    <property type="match status" value="1"/>
</dbReference>
<evidence type="ECO:0000259" key="5">
    <source>
        <dbReference type="SMART" id="SM00849"/>
    </source>
</evidence>
<dbReference type="PANTHER" id="PTHR42978">
    <property type="entry name" value="QUORUM-QUENCHING LACTONASE YTNP-RELATED-RELATED"/>
    <property type="match status" value="1"/>
</dbReference>
<accession>A0ABN0PAY6</accession>
<dbReference type="Gene3D" id="3.60.15.10">
    <property type="entry name" value="Ribonuclease Z/Hydroxyacylglutathione hydrolase-like"/>
    <property type="match status" value="1"/>
</dbReference>
<reference evidence="6 7" key="1">
    <citation type="journal article" date="2013" name="Genome Announc.">
        <title>Draft Genome Sequence of Staphylococcus simulans UMC-CNS-990, Isolated from a Case of Chronic Bovine Mastitis.</title>
        <authorList>
            <person name="Calcutt M.J."/>
            <person name="Foecking M.F."/>
            <person name="Hsieh H.Y."/>
            <person name="Perry J."/>
            <person name="Stewart G.C."/>
            <person name="Middleton J.R."/>
        </authorList>
    </citation>
    <scope>NUCLEOTIDE SEQUENCE [LARGE SCALE GENOMIC DNA]</scope>
    <source>
        <strain evidence="6 7">UMC-CNS-990</strain>
    </source>
</reference>
<evidence type="ECO:0000313" key="7">
    <source>
        <dbReference type="Proteomes" id="UP000017131"/>
    </source>
</evidence>